<dbReference type="Pfam" id="PF04564">
    <property type="entry name" value="U-box"/>
    <property type="match status" value="1"/>
</dbReference>
<feature type="repeat" description="TPR" evidence="6">
    <location>
        <begin position="40"/>
        <end position="73"/>
    </location>
</feature>
<reference evidence="9" key="1">
    <citation type="submission" date="2014-03" db="EMBL/GenBank/DDBJ databases">
        <authorList>
            <person name="Casaregola S."/>
        </authorList>
    </citation>
    <scope>NUCLEOTIDE SEQUENCE [LARGE SCALE GENOMIC DNA]</scope>
    <source>
        <strain evidence="9">CLIB 918</strain>
    </source>
</reference>
<dbReference type="SMART" id="SM00028">
    <property type="entry name" value="TPR"/>
    <property type="match status" value="3"/>
</dbReference>
<organism evidence="9 10">
    <name type="scientific">Geotrichum candidum</name>
    <name type="common">Oospora lactis</name>
    <name type="synonym">Dipodascus geotrichum</name>
    <dbReference type="NCBI Taxonomy" id="1173061"/>
    <lineage>
        <taxon>Eukaryota</taxon>
        <taxon>Fungi</taxon>
        <taxon>Dikarya</taxon>
        <taxon>Ascomycota</taxon>
        <taxon>Saccharomycotina</taxon>
        <taxon>Dipodascomycetes</taxon>
        <taxon>Dipodascales</taxon>
        <taxon>Dipodascaceae</taxon>
        <taxon>Geotrichum</taxon>
    </lineage>
</organism>
<evidence type="ECO:0000256" key="3">
    <source>
        <dbReference type="ARBA" id="ARBA00022679"/>
    </source>
</evidence>
<name>A0A0J9XKM9_GEOCN</name>
<comment type="catalytic activity">
    <reaction evidence="1">
        <text>S-ubiquitinyl-[E2 ubiquitin-conjugating enzyme]-L-cysteine + [acceptor protein]-L-lysine = [E2 ubiquitin-conjugating enzyme]-L-cysteine + N(6)-ubiquitinyl-[acceptor protein]-L-lysine.</text>
        <dbReference type="EC" id="2.3.2.27"/>
    </reaction>
</comment>
<gene>
    <name evidence="9" type="ORF">BN980_GECA24s00142g</name>
</gene>
<dbReference type="Proteomes" id="UP000242525">
    <property type="component" value="Unassembled WGS sequence"/>
</dbReference>
<comment type="caution">
    <text evidence="9">The sequence shown here is derived from an EMBL/GenBank/DDBJ whole genome shotgun (WGS) entry which is preliminary data.</text>
</comment>
<keyword evidence="10" id="KW-1185">Reference proteome</keyword>
<dbReference type="SMART" id="SM00504">
    <property type="entry name" value="Ubox"/>
    <property type="match status" value="1"/>
</dbReference>
<dbReference type="AlphaFoldDB" id="A0A0J9XKM9"/>
<dbReference type="EC" id="2.3.2.27" evidence="2"/>
<dbReference type="InterPro" id="IPR003613">
    <property type="entry name" value="Ubox_domain"/>
</dbReference>
<dbReference type="GO" id="GO:0006515">
    <property type="term" value="P:protein quality control for misfolded or incompletely synthesized proteins"/>
    <property type="evidence" value="ECO:0007669"/>
    <property type="project" value="TreeGrafter"/>
</dbReference>
<evidence type="ECO:0000256" key="4">
    <source>
        <dbReference type="ARBA" id="ARBA00022737"/>
    </source>
</evidence>
<evidence type="ECO:0000313" key="10">
    <source>
        <dbReference type="Proteomes" id="UP000242525"/>
    </source>
</evidence>
<keyword evidence="5" id="KW-0833">Ubl conjugation pathway</keyword>
<evidence type="ECO:0000256" key="5">
    <source>
        <dbReference type="ARBA" id="ARBA00022786"/>
    </source>
</evidence>
<dbReference type="GO" id="GO:0061630">
    <property type="term" value="F:ubiquitin protein ligase activity"/>
    <property type="evidence" value="ECO:0007669"/>
    <property type="project" value="UniProtKB-EC"/>
</dbReference>
<sequence length="278" mass="32021">MASISADEYKLQGNLLFQAGDYQGAIKNYTNAILKNSQNPIYYTNRALCHLRLHNYEQAESDSKRALELDPNSFKGHYHLGMALTQLDQLTKAEKHLGIAYDTALRTGSTMTVHTLEAILELKRKKWEKNERIRLQNKHPLLANTIKLYEDKLELKLKELESQGLDAQELKEEREFYTTETKNQINELKQIFTASDEVTPEDVPIPEYLLDPISFNIFVDPVISKSGQSYERSWILEHLRKNQTDPFSRERLTAADLVPNLGLKAAAEEFINKYGKTF</sequence>
<keyword evidence="4" id="KW-0677">Repeat</keyword>
<dbReference type="Pfam" id="PF13432">
    <property type="entry name" value="TPR_16"/>
    <property type="match status" value="1"/>
</dbReference>
<feature type="coiled-coil region" evidence="7">
    <location>
        <begin position="150"/>
        <end position="187"/>
    </location>
</feature>
<dbReference type="GO" id="GO:0071218">
    <property type="term" value="P:cellular response to misfolded protein"/>
    <property type="evidence" value="ECO:0007669"/>
    <property type="project" value="TreeGrafter"/>
</dbReference>
<protein>
    <recommendedName>
        <fullName evidence="2">RING-type E3 ubiquitin transferase</fullName>
        <ecNumber evidence="2">2.3.2.27</ecNumber>
    </recommendedName>
</protein>
<dbReference type="GO" id="GO:0043161">
    <property type="term" value="P:proteasome-mediated ubiquitin-dependent protein catabolic process"/>
    <property type="evidence" value="ECO:0007669"/>
    <property type="project" value="TreeGrafter"/>
</dbReference>
<keyword evidence="7" id="KW-0175">Coiled coil</keyword>
<dbReference type="GO" id="GO:0051087">
    <property type="term" value="F:protein-folding chaperone binding"/>
    <property type="evidence" value="ECO:0007669"/>
    <property type="project" value="TreeGrafter"/>
</dbReference>
<dbReference type="SUPFAM" id="SSF57850">
    <property type="entry name" value="RING/U-box"/>
    <property type="match status" value="1"/>
</dbReference>
<dbReference type="GO" id="GO:0005737">
    <property type="term" value="C:cytoplasm"/>
    <property type="evidence" value="ECO:0007669"/>
    <property type="project" value="TreeGrafter"/>
</dbReference>
<dbReference type="PANTHER" id="PTHR46803:SF2">
    <property type="entry name" value="E3 UBIQUITIN-PROTEIN LIGASE CHIP"/>
    <property type="match status" value="1"/>
</dbReference>
<evidence type="ECO:0000259" key="8">
    <source>
        <dbReference type="PROSITE" id="PS51698"/>
    </source>
</evidence>
<keyword evidence="3" id="KW-0808">Transferase</keyword>
<evidence type="ECO:0000256" key="6">
    <source>
        <dbReference type="PROSITE-ProRule" id="PRU00339"/>
    </source>
</evidence>
<keyword evidence="6" id="KW-0802">TPR repeat</keyword>
<feature type="domain" description="U-box" evidence="8">
    <location>
        <begin position="204"/>
        <end position="277"/>
    </location>
</feature>
<feature type="repeat" description="TPR" evidence="6">
    <location>
        <begin position="6"/>
        <end position="39"/>
    </location>
</feature>
<dbReference type="PROSITE" id="PS50005">
    <property type="entry name" value="TPR"/>
    <property type="match status" value="2"/>
</dbReference>
<dbReference type="InterPro" id="IPR011990">
    <property type="entry name" value="TPR-like_helical_dom_sf"/>
</dbReference>
<proteinExistence type="predicted"/>
<dbReference type="PROSITE" id="PS51698">
    <property type="entry name" value="U_BOX"/>
    <property type="match status" value="1"/>
</dbReference>
<evidence type="ECO:0000256" key="1">
    <source>
        <dbReference type="ARBA" id="ARBA00000900"/>
    </source>
</evidence>
<dbReference type="STRING" id="1173061.A0A0J9XKM9"/>
<dbReference type="SUPFAM" id="SSF48452">
    <property type="entry name" value="TPR-like"/>
    <property type="match status" value="1"/>
</dbReference>
<dbReference type="PANTHER" id="PTHR46803">
    <property type="entry name" value="E3 UBIQUITIN-PROTEIN LIGASE CHIP"/>
    <property type="match status" value="1"/>
</dbReference>
<dbReference type="GO" id="GO:0000209">
    <property type="term" value="P:protein polyubiquitination"/>
    <property type="evidence" value="ECO:0007669"/>
    <property type="project" value="TreeGrafter"/>
</dbReference>
<accession>A0A0J9XKM9</accession>
<evidence type="ECO:0000256" key="2">
    <source>
        <dbReference type="ARBA" id="ARBA00012483"/>
    </source>
</evidence>
<dbReference type="GO" id="GO:0045862">
    <property type="term" value="P:positive regulation of proteolysis"/>
    <property type="evidence" value="ECO:0007669"/>
    <property type="project" value="TreeGrafter"/>
</dbReference>
<dbReference type="Gene3D" id="1.25.40.10">
    <property type="entry name" value="Tetratricopeptide repeat domain"/>
    <property type="match status" value="1"/>
</dbReference>
<dbReference type="EMBL" id="CCBN010000024">
    <property type="protein sequence ID" value="CDO57651.1"/>
    <property type="molecule type" value="Genomic_DNA"/>
</dbReference>
<dbReference type="InterPro" id="IPR019734">
    <property type="entry name" value="TPR_rpt"/>
</dbReference>
<evidence type="ECO:0000256" key="7">
    <source>
        <dbReference type="SAM" id="Coils"/>
    </source>
</evidence>
<dbReference type="OrthoDB" id="629492at2759"/>
<evidence type="ECO:0000313" key="9">
    <source>
        <dbReference type="EMBL" id="CDO57651.1"/>
    </source>
</evidence>
<dbReference type="Gene3D" id="3.30.40.10">
    <property type="entry name" value="Zinc/RING finger domain, C3HC4 (zinc finger)"/>
    <property type="match status" value="1"/>
</dbReference>
<dbReference type="InterPro" id="IPR013083">
    <property type="entry name" value="Znf_RING/FYVE/PHD"/>
</dbReference>